<evidence type="ECO:0000313" key="2">
    <source>
        <dbReference type="Proteomes" id="UP000001062"/>
    </source>
</evidence>
<dbReference type="eggNOG" id="COG0707">
    <property type="taxonomic scope" value="Bacteria"/>
</dbReference>
<protein>
    <recommendedName>
        <fullName evidence="3">Glycosyltransferase</fullName>
    </recommendedName>
</protein>
<dbReference type="RefSeq" id="WP_013660490.1">
    <property type="nucleotide sequence ID" value="NC_015276.1"/>
</dbReference>
<dbReference type="AlphaFoldDB" id="F2JVP1"/>
<dbReference type="HOGENOM" id="CLU_048991_0_0_6"/>
<accession>F2JVP1</accession>
<organism evidence="1 2">
    <name type="scientific">Marinomonas mediterranea (strain ATCC 700492 / JCM 21426 / NBRC 103028 / MMB-1)</name>
    <dbReference type="NCBI Taxonomy" id="717774"/>
    <lineage>
        <taxon>Bacteria</taxon>
        <taxon>Pseudomonadati</taxon>
        <taxon>Pseudomonadota</taxon>
        <taxon>Gammaproteobacteria</taxon>
        <taxon>Oceanospirillales</taxon>
        <taxon>Oceanospirillaceae</taxon>
        <taxon>Marinomonas</taxon>
    </lineage>
</organism>
<evidence type="ECO:0000313" key="1">
    <source>
        <dbReference type="EMBL" id="ADZ90585.1"/>
    </source>
</evidence>
<evidence type="ECO:0008006" key="3">
    <source>
        <dbReference type="Google" id="ProtNLM"/>
    </source>
</evidence>
<sequence>MKILYGVQGTGNGHITRARAMADAFEGLDIEVDYVFSGREEKDYFDMEAFGNYRTFKGLSFVARDGKLDLFATCRKASLLTLRKDIKRLDLDGYDLIITDYEPVVAWAAKRKGIRCIGFGHQYAFNYNVPKHKGDKLGAWIMSNFAPVNVSLGAHWHHFGNPILPPLMQEKDTQYSVSEKDVLVYLPFENSEEVMDWLEHIPGYHFRFHCNDIEPGIYDNVTVYPFSRGGFHKNLGECRSVLCNAGFELNSEALMLGRRILAKPLKGQIEQHSNALALDLLGIASTTSYLSNTVIRKWLQEGSVVKIDYPDVASAVAKWICNGAEGSIEELSRSLWDQVSPIPGLDFGLGDTGEFKLAKAY</sequence>
<dbReference type="KEGG" id="mme:Marme_1312"/>
<name>F2JVP1_MARM1</name>
<reference evidence="1 2" key="1">
    <citation type="journal article" date="2012" name="Stand. Genomic Sci.">
        <title>Complete genome sequence of the melanogenic marine bacterium Marinomonas mediterranea type strain (MMB-1(T)).</title>
        <authorList>
            <person name="Lucas-Elio P."/>
            <person name="Goodwin L."/>
            <person name="Woyke T."/>
            <person name="Pitluck S."/>
            <person name="Nolan M."/>
            <person name="Kyrpides N.C."/>
            <person name="Detter J.C."/>
            <person name="Copeland A."/>
            <person name="Teshima H."/>
            <person name="Bruce D."/>
            <person name="Detter C."/>
            <person name="Tapia R."/>
            <person name="Han S."/>
            <person name="Land M.L."/>
            <person name="Ivanova N."/>
            <person name="Mikhailova N."/>
            <person name="Johnston A.W."/>
            <person name="Sanchez-Amat A."/>
        </authorList>
    </citation>
    <scope>NUCLEOTIDE SEQUENCE [LARGE SCALE GENOMIC DNA]</scope>
    <source>
        <strain evidence="2">ATCC 700492 / JCM 21426 / NBRC 103028 / MMB-1</strain>
    </source>
</reference>
<dbReference type="InterPro" id="IPR005262">
    <property type="entry name" value="MJ1255-like"/>
</dbReference>
<dbReference type="STRING" id="717774.Marme_1312"/>
<dbReference type="NCBIfam" id="TIGR00661">
    <property type="entry name" value="MJ1255"/>
    <property type="match status" value="1"/>
</dbReference>
<proteinExistence type="predicted"/>
<dbReference type="PATRIC" id="fig|717774.3.peg.1360"/>
<dbReference type="EMBL" id="CP002583">
    <property type="protein sequence ID" value="ADZ90585.1"/>
    <property type="molecule type" value="Genomic_DNA"/>
</dbReference>
<keyword evidence="2" id="KW-1185">Reference proteome</keyword>
<dbReference type="Proteomes" id="UP000001062">
    <property type="component" value="Chromosome"/>
</dbReference>
<dbReference type="OrthoDB" id="9793805at2"/>
<dbReference type="Pfam" id="PF13528">
    <property type="entry name" value="Glyco_trans_1_3"/>
    <property type="match status" value="1"/>
</dbReference>
<dbReference type="SUPFAM" id="SSF53756">
    <property type="entry name" value="UDP-Glycosyltransferase/glycogen phosphorylase"/>
    <property type="match status" value="1"/>
</dbReference>
<gene>
    <name evidence="1" type="ordered locus">Marme_1312</name>
</gene>